<dbReference type="STRING" id="1798704.A3J93_03095"/>
<evidence type="ECO:0000256" key="1">
    <source>
        <dbReference type="ARBA" id="ARBA00009254"/>
    </source>
</evidence>
<dbReference type="Pfam" id="PF00831">
    <property type="entry name" value="Ribosomal_L29"/>
    <property type="match status" value="1"/>
</dbReference>
<evidence type="ECO:0000256" key="4">
    <source>
        <dbReference type="ARBA" id="ARBA00035204"/>
    </source>
</evidence>
<dbReference type="Gene3D" id="1.10.287.310">
    <property type="match status" value="1"/>
</dbReference>
<dbReference type="Proteomes" id="UP000177907">
    <property type="component" value="Unassembled WGS sequence"/>
</dbReference>
<dbReference type="GO" id="GO:1990904">
    <property type="term" value="C:ribonucleoprotein complex"/>
    <property type="evidence" value="ECO:0007669"/>
    <property type="project" value="UniProtKB-KW"/>
</dbReference>
<proteinExistence type="inferred from homology"/>
<dbReference type="GO" id="GO:0005840">
    <property type="term" value="C:ribosome"/>
    <property type="evidence" value="ECO:0007669"/>
    <property type="project" value="UniProtKB-KW"/>
</dbReference>
<evidence type="ECO:0000256" key="3">
    <source>
        <dbReference type="ARBA" id="ARBA00023274"/>
    </source>
</evidence>
<organism evidence="6 7">
    <name type="scientific">Candidatus Magasanikbacteria bacterium RIFOXYC2_FULL_42_28</name>
    <dbReference type="NCBI Taxonomy" id="1798704"/>
    <lineage>
        <taxon>Bacteria</taxon>
        <taxon>Candidatus Magasanikiibacteriota</taxon>
    </lineage>
</organism>
<keyword evidence="3 5" id="KW-0687">Ribonucleoprotein</keyword>
<protein>
    <recommendedName>
        <fullName evidence="4 5">Large ribosomal subunit protein uL29</fullName>
    </recommendedName>
</protein>
<gene>
    <name evidence="5" type="primary">rpmC</name>
    <name evidence="6" type="ORF">A3J93_03095</name>
</gene>
<dbReference type="SUPFAM" id="SSF46561">
    <property type="entry name" value="Ribosomal protein L29 (L29p)"/>
    <property type="match status" value="1"/>
</dbReference>
<comment type="caution">
    <text evidence="6">The sequence shown here is derived from an EMBL/GenBank/DDBJ whole genome shotgun (WGS) entry which is preliminary data.</text>
</comment>
<dbReference type="InterPro" id="IPR001854">
    <property type="entry name" value="Ribosomal_uL29"/>
</dbReference>
<dbReference type="EMBL" id="MFQZ01000010">
    <property type="protein sequence ID" value="OGH87492.1"/>
    <property type="molecule type" value="Genomic_DNA"/>
</dbReference>
<dbReference type="HAMAP" id="MF_00374">
    <property type="entry name" value="Ribosomal_uL29"/>
    <property type="match status" value="1"/>
</dbReference>
<name>A0A1F6NU75_9BACT</name>
<dbReference type="NCBIfam" id="TIGR00012">
    <property type="entry name" value="L29"/>
    <property type="match status" value="1"/>
</dbReference>
<evidence type="ECO:0000256" key="5">
    <source>
        <dbReference type="HAMAP-Rule" id="MF_00374"/>
    </source>
</evidence>
<comment type="similarity">
    <text evidence="1 5">Belongs to the universal ribosomal protein uL29 family.</text>
</comment>
<dbReference type="GO" id="GO:0006412">
    <property type="term" value="P:translation"/>
    <property type="evidence" value="ECO:0007669"/>
    <property type="project" value="UniProtKB-UniRule"/>
</dbReference>
<dbReference type="InterPro" id="IPR036049">
    <property type="entry name" value="Ribosomal_uL29_sf"/>
</dbReference>
<keyword evidence="2 5" id="KW-0689">Ribosomal protein</keyword>
<evidence type="ECO:0000313" key="7">
    <source>
        <dbReference type="Proteomes" id="UP000177907"/>
    </source>
</evidence>
<dbReference type="GO" id="GO:0003735">
    <property type="term" value="F:structural constituent of ribosome"/>
    <property type="evidence" value="ECO:0007669"/>
    <property type="project" value="InterPro"/>
</dbReference>
<accession>A0A1F6NU75</accession>
<evidence type="ECO:0000313" key="6">
    <source>
        <dbReference type="EMBL" id="OGH87492.1"/>
    </source>
</evidence>
<reference evidence="6 7" key="1">
    <citation type="journal article" date="2016" name="Nat. Commun.">
        <title>Thousands of microbial genomes shed light on interconnected biogeochemical processes in an aquifer system.</title>
        <authorList>
            <person name="Anantharaman K."/>
            <person name="Brown C.T."/>
            <person name="Hug L.A."/>
            <person name="Sharon I."/>
            <person name="Castelle C.J."/>
            <person name="Probst A.J."/>
            <person name="Thomas B.C."/>
            <person name="Singh A."/>
            <person name="Wilkins M.J."/>
            <person name="Karaoz U."/>
            <person name="Brodie E.L."/>
            <person name="Williams K.H."/>
            <person name="Hubbard S.S."/>
            <person name="Banfield J.F."/>
        </authorList>
    </citation>
    <scope>NUCLEOTIDE SEQUENCE [LARGE SCALE GENOMIC DNA]</scope>
</reference>
<dbReference type="CDD" id="cd00427">
    <property type="entry name" value="Ribosomal_L29_HIP"/>
    <property type="match status" value="1"/>
</dbReference>
<sequence length="60" mass="6990">MDFEELKNKSVKDLQDLLSDLGAQARGLRFRALSRELKQVHRVAEVRKTIARIKTLLKQK</sequence>
<evidence type="ECO:0000256" key="2">
    <source>
        <dbReference type="ARBA" id="ARBA00022980"/>
    </source>
</evidence>
<dbReference type="AlphaFoldDB" id="A0A1F6NU75"/>